<proteinExistence type="predicted"/>
<keyword evidence="2" id="KW-1185">Reference proteome</keyword>
<protein>
    <submittedName>
        <fullName evidence="1">Uncharacterized protein</fullName>
    </submittedName>
</protein>
<dbReference type="Proteomes" id="UP000000768">
    <property type="component" value="Chromosome 1"/>
</dbReference>
<dbReference type="Gramene" id="OQU92797">
    <property type="protein sequence ID" value="OQU92797"/>
    <property type="gene ID" value="SORBI_3001G413850"/>
</dbReference>
<organism evidence="1 2">
    <name type="scientific">Sorghum bicolor</name>
    <name type="common">Sorghum</name>
    <name type="synonym">Sorghum vulgare</name>
    <dbReference type="NCBI Taxonomy" id="4558"/>
    <lineage>
        <taxon>Eukaryota</taxon>
        <taxon>Viridiplantae</taxon>
        <taxon>Streptophyta</taxon>
        <taxon>Embryophyta</taxon>
        <taxon>Tracheophyta</taxon>
        <taxon>Spermatophyta</taxon>
        <taxon>Magnoliopsida</taxon>
        <taxon>Liliopsida</taxon>
        <taxon>Poales</taxon>
        <taxon>Poaceae</taxon>
        <taxon>PACMAD clade</taxon>
        <taxon>Panicoideae</taxon>
        <taxon>Andropogonodae</taxon>
        <taxon>Andropogoneae</taxon>
        <taxon>Sorghinae</taxon>
        <taxon>Sorghum</taxon>
    </lineage>
</organism>
<accession>A0A1Z5SA58</accession>
<sequence>MAASPCVNLTKVAWPARCQRSRRGLILRLVASSAEARSNGADCNAACSSGFQVPLSVPVRLSGCGLPGLQHGGPRAPPVSISILDQLTERDWRLGLAPSPETSAPSSRGSWKAGRRACAVRVRHVLTLLALNIGELVTAEAMTIKGLPRS</sequence>
<gene>
    <name evidence="1" type="ORF">SORBI_3001G413850</name>
</gene>
<dbReference type="InParanoid" id="A0A1Z5SA58"/>
<evidence type="ECO:0000313" key="2">
    <source>
        <dbReference type="Proteomes" id="UP000000768"/>
    </source>
</evidence>
<name>A0A1Z5SA58_SORBI</name>
<dbReference type="EMBL" id="CM000760">
    <property type="protein sequence ID" value="OQU92797.1"/>
    <property type="molecule type" value="Genomic_DNA"/>
</dbReference>
<reference evidence="1 2" key="1">
    <citation type="journal article" date="2009" name="Nature">
        <title>The Sorghum bicolor genome and the diversification of grasses.</title>
        <authorList>
            <person name="Paterson A.H."/>
            <person name="Bowers J.E."/>
            <person name="Bruggmann R."/>
            <person name="Dubchak I."/>
            <person name="Grimwood J."/>
            <person name="Gundlach H."/>
            <person name="Haberer G."/>
            <person name="Hellsten U."/>
            <person name="Mitros T."/>
            <person name="Poliakov A."/>
            <person name="Schmutz J."/>
            <person name="Spannagl M."/>
            <person name="Tang H."/>
            <person name="Wang X."/>
            <person name="Wicker T."/>
            <person name="Bharti A.K."/>
            <person name="Chapman J."/>
            <person name="Feltus F.A."/>
            <person name="Gowik U."/>
            <person name="Grigoriev I.V."/>
            <person name="Lyons E."/>
            <person name="Maher C.A."/>
            <person name="Martis M."/>
            <person name="Narechania A."/>
            <person name="Otillar R.P."/>
            <person name="Penning B.W."/>
            <person name="Salamov A.A."/>
            <person name="Wang Y."/>
            <person name="Zhang L."/>
            <person name="Carpita N.C."/>
            <person name="Freeling M."/>
            <person name="Gingle A.R."/>
            <person name="Hash C.T."/>
            <person name="Keller B."/>
            <person name="Klein P."/>
            <person name="Kresovich S."/>
            <person name="McCann M.C."/>
            <person name="Ming R."/>
            <person name="Peterson D.G."/>
            <person name="Mehboob-ur-Rahman"/>
            <person name="Ware D."/>
            <person name="Westhoff P."/>
            <person name="Mayer K.F."/>
            <person name="Messing J."/>
            <person name="Rokhsar D.S."/>
        </authorList>
    </citation>
    <scope>NUCLEOTIDE SEQUENCE [LARGE SCALE GENOMIC DNA]</scope>
    <source>
        <strain evidence="2">cv. BTx623</strain>
    </source>
</reference>
<evidence type="ECO:0000313" key="1">
    <source>
        <dbReference type="EMBL" id="OQU92797.1"/>
    </source>
</evidence>
<reference evidence="2" key="2">
    <citation type="journal article" date="2018" name="Plant J.">
        <title>The Sorghum bicolor reference genome: improved assembly, gene annotations, a transcriptome atlas, and signatures of genome organization.</title>
        <authorList>
            <person name="McCormick R.F."/>
            <person name="Truong S.K."/>
            <person name="Sreedasyam A."/>
            <person name="Jenkins J."/>
            <person name="Shu S."/>
            <person name="Sims D."/>
            <person name="Kennedy M."/>
            <person name="Amirebrahimi M."/>
            <person name="Weers B.D."/>
            <person name="McKinley B."/>
            <person name="Mattison A."/>
            <person name="Morishige D.T."/>
            <person name="Grimwood J."/>
            <person name="Schmutz J."/>
            <person name="Mullet J.E."/>
        </authorList>
    </citation>
    <scope>NUCLEOTIDE SEQUENCE [LARGE SCALE GENOMIC DNA]</scope>
    <source>
        <strain evidence="2">cv. BTx623</strain>
    </source>
</reference>
<dbReference type="AlphaFoldDB" id="A0A1Z5SA58"/>